<keyword evidence="5 6" id="KW-0539">Nucleus</keyword>
<dbReference type="SUPFAM" id="SSF46689">
    <property type="entry name" value="Homeodomain-like"/>
    <property type="match status" value="1"/>
</dbReference>
<dbReference type="InterPro" id="IPR001356">
    <property type="entry name" value="HD"/>
</dbReference>
<dbReference type="PANTHER" id="PTHR24328:SF7">
    <property type="entry name" value="BUTTONLESS"/>
    <property type="match status" value="1"/>
</dbReference>
<evidence type="ECO:0000256" key="6">
    <source>
        <dbReference type="RuleBase" id="RU000682"/>
    </source>
</evidence>
<evidence type="ECO:0000256" key="4">
    <source>
        <dbReference type="ARBA" id="ARBA00023163"/>
    </source>
</evidence>
<organism evidence="9 10">
    <name type="scientific">Paragonimus westermani</name>
    <dbReference type="NCBI Taxonomy" id="34504"/>
    <lineage>
        <taxon>Eukaryota</taxon>
        <taxon>Metazoa</taxon>
        <taxon>Spiralia</taxon>
        <taxon>Lophotrochozoa</taxon>
        <taxon>Platyhelminthes</taxon>
        <taxon>Trematoda</taxon>
        <taxon>Digenea</taxon>
        <taxon>Plagiorchiida</taxon>
        <taxon>Troglotremata</taxon>
        <taxon>Troglotrematidae</taxon>
        <taxon>Paragonimus</taxon>
    </lineage>
</organism>
<dbReference type="EMBL" id="QNGE01000043">
    <property type="protein sequence ID" value="KAA3682252.1"/>
    <property type="molecule type" value="Genomic_DNA"/>
</dbReference>
<protein>
    <submittedName>
        <fullName evidence="9">Homeobox protein MOX</fullName>
    </submittedName>
</protein>
<dbReference type="Pfam" id="PF00046">
    <property type="entry name" value="Homeodomain"/>
    <property type="match status" value="1"/>
</dbReference>
<feature type="region of interest" description="Disordered" evidence="7">
    <location>
        <begin position="31"/>
        <end position="57"/>
    </location>
</feature>
<evidence type="ECO:0000313" key="10">
    <source>
        <dbReference type="Proteomes" id="UP000324629"/>
    </source>
</evidence>
<keyword evidence="3" id="KW-0805">Transcription regulation</keyword>
<comment type="caution">
    <text evidence="9">The sequence shown here is derived from an EMBL/GenBank/DDBJ whole genome shotgun (WGS) entry which is preliminary data.</text>
</comment>
<proteinExistence type="predicted"/>
<comment type="subcellular location">
    <subcellularLocation>
        <location evidence="1 5 6">Nucleus</location>
    </subcellularLocation>
</comment>
<dbReference type="PANTHER" id="PTHR24328">
    <property type="entry name" value="HOMEOBOX PROTEIN MOX"/>
    <property type="match status" value="1"/>
</dbReference>
<keyword evidence="5 6" id="KW-0238">DNA-binding</keyword>
<evidence type="ECO:0000313" key="9">
    <source>
        <dbReference type="EMBL" id="KAA3682252.1"/>
    </source>
</evidence>
<evidence type="ECO:0000256" key="1">
    <source>
        <dbReference type="ARBA" id="ARBA00004123"/>
    </source>
</evidence>
<reference evidence="9 10" key="1">
    <citation type="journal article" date="2019" name="Gigascience">
        <title>Whole-genome sequence of the oriental lung fluke Paragonimus westermani.</title>
        <authorList>
            <person name="Oey H."/>
            <person name="Zakrzewski M."/>
            <person name="Narain K."/>
            <person name="Devi K.R."/>
            <person name="Agatsuma T."/>
            <person name="Nawaratna S."/>
            <person name="Gobert G.N."/>
            <person name="Jones M.K."/>
            <person name="Ragan M.A."/>
            <person name="McManus D.P."/>
            <person name="Krause L."/>
        </authorList>
    </citation>
    <scope>NUCLEOTIDE SEQUENCE [LARGE SCALE GENOMIC DNA]</scope>
    <source>
        <strain evidence="9 10">IND2009</strain>
    </source>
</reference>
<keyword evidence="2" id="KW-0217">Developmental protein</keyword>
<dbReference type="CDD" id="cd00086">
    <property type="entry name" value="homeodomain"/>
    <property type="match status" value="1"/>
</dbReference>
<keyword evidence="10" id="KW-1185">Reference proteome</keyword>
<dbReference type="InterPro" id="IPR042634">
    <property type="entry name" value="MOX-1/MOX-2"/>
</dbReference>
<dbReference type="SMART" id="SM00389">
    <property type="entry name" value="HOX"/>
    <property type="match status" value="1"/>
</dbReference>
<dbReference type="Gene3D" id="1.10.10.60">
    <property type="entry name" value="Homeodomain-like"/>
    <property type="match status" value="1"/>
</dbReference>
<keyword evidence="5 6" id="KW-0371">Homeobox</keyword>
<evidence type="ECO:0000256" key="5">
    <source>
        <dbReference type="PROSITE-ProRule" id="PRU00108"/>
    </source>
</evidence>
<sequence length="221" mass="25359">MNDHSSKSRYGYVPDVVSERYADDQKEIKITPESDRVEDGEEIRDDNTTCTDSVETSGRQRKERTAFTKQQICELEREFVMHSYLTRLRRYEISVALNLTERQMLDTPKKKSTVFRLQAYNDSKKMHRGLADVSHSPGIDYIIICNLIGGTKQKLENKKELVWDFVLNPGDSLSPLLFTMVVDKVLALSLSEPGYQFHDTQADGFAYANHLILLTENSQSL</sequence>
<name>A0A5J4P432_9TREM</name>
<dbReference type="AlphaFoldDB" id="A0A5J4P432"/>
<accession>A0A5J4P432</accession>
<dbReference type="GO" id="GO:0000978">
    <property type="term" value="F:RNA polymerase II cis-regulatory region sequence-specific DNA binding"/>
    <property type="evidence" value="ECO:0007669"/>
    <property type="project" value="TreeGrafter"/>
</dbReference>
<dbReference type="GO" id="GO:0005634">
    <property type="term" value="C:nucleus"/>
    <property type="evidence" value="ECO:0007669"/>
    <property type="project" value="UniProtKB-SubCell"/>
</dbReference>
<gene>
    <name evidence="9" type="ORF">DEA37_0014073</name>
</gene>
<evidence type="ECO:0000256" key="7">
    <source>
        <dbReference type="SAM" id="MobiDB-lite"/>
    </source>
</evidence>
<keyword evidence="4" id="KW-0804">Transcription</keyword>
<evidence type="ECO:0000259" key="8">
    <source>
        <dbReference type="PROSITE" id="PS50071"/>
    </source>
</evidence>
<feature type="domain" description="Homeobox" evidence="8">
    <location>
        <begin position="58"/>
        <end position="104"/>
    </location>
</feature>
<feature type="DNA-binding region" description="Homeobox" evidence="5">
    <location>
        <begin position="60"/>
        <end position="105"/>
    </location>
</feature>
<dbReference type="GO" id="GO:0045944">
    <property type="term" value="P:positive regulation of transcription by RNA polymerase II"/>
    <property type="evidence" value="ECO:0007669"/>
    <property type="project" value="InterPro"/>
</dbReference>
<evidence type="ECO:0000256" key="2">
    <source>
        <dbReference type="ARBA" id="ARBA00022473"/>
    </source>
</evidence>
<feature type="compositionally biased region" description="Polar residues" evidence="7">
    <location>
        <begin position="48"/>
        <end position="57"/>
    </location>
</feature>
<dbReference type="GO" id="GO:0000981">
    <property type="term" value="F:DNA-binding transcription factor activity, RNA polymerase II-specific"/>
    <property type="evidence" value="ECO:0007669"/>
    <property type="project" value="TreeGrafter"/>
</dbReference>
<dbReference type="PROSITE" id="PS50071">
    <property type="entry name" value="HOMEOBOX_2"/>
    <property type="match status" value="1"/>
</dbReference>
<evidence type="ECO:0000256" key="3">
    <source>
        <dbReference type="ARBA" id="ARBA00023015"/>
    </source>
</evidence>
<dbReference type="InterPro" id="IPR009057">
    <property type="entry name" value="Homeodomain-like_sf"/>
</dbReference>
<dbReference type="Proteomes" id="UP000324629">
    <property type="component" value="Unassembled WGS sequence"/>
</dbReference>